<keyword evidence="4" id="KW-1185">Reference proteome</keyword>
<reference evidence="3" key="1">
    <citation type="journal article" date="2020" name="Cell">
        <title>Large-Scale Comparative Analyses of Tick Genomes Elucidate Their Genetic Diversity and Vector Capacities.</title>
        <authorList>
            <consortium name="Tick Genome and Microbiome Consortium (TIGMIC)"/>
            <person name="Jia N."/>
            <person name="Wang J."/>
            <person name="Shi W."/>
            <person name="Du L."/>
            <person name="Sun Y."/>
            <person name="Zhan W."/>
            <person name="Jiang J.F."/>
            <person name="Wang Q."/>
            <person name="Zhang B."/>
            <person name="Ji P."/>
            <person name="Bell-Sakyi L."/>
            <person name="Cui X.M."/>
            <person name="Yuan T.T."/>
            <person name="Jiang B.G."/>
            <person name="Yang W.F."/>
            <person name="Lam T.T."/>
            <person name="Chang Q.C."/>
            <person name="Ding S.J."/>
            <person name="Wang X.J."/>
            <person name="Zhu J.G."/>
            <person name="Ruan X.D."/>
            <person name="Zhao L."/>
            <person name="Wei J.T."/>
            <person name="Ye R.Z."/>
            <person name="Que T.C."/>
            <person name="Du C.H."/>
            <person name="Zhou Y.H."/>
            <person name="Cheng J.X."/>
            <person name="Dai P.F."/>
            <person name="Guo W.B."/>
            <person name="Han X.H."/>
            <person name="Huang E.J."/>
            <person name="Li L.F."/>
            <person name="Wei W."/>
            <person name="Gao Y.C."/>
            <person name="Liu J.Z."/>
            <person name="Shao H.Z."/>
            <person name="Wang X."/>
            <person name="Wang C.C."/>
            <person name="Yang T.C."/>
            <person name="Huo Q.B."/>
            <person name="Li W."/>
            <person name="Chen H.Y."/>
            <person name="Chen S.E."/>
            <person name="Zhou L.G."/>
            <person name="Ni X.B."/>
            <person name="Tian J.H."/>
            <person name="Sheng Y."/>
            <person name="Liu T."/>
            <person name="Pan Y.S."/>
            <person name="Xia L.Y."/>
            <person name="Li J."/>
            <person name="Zhao F."/>
            <person name="Cao W.C."/>
        </authorList>
    </citation>
    <scope>NUCLEOTIDE SEQUENCE</scope>
    <source>
        <strain evidence="3">Rmic-2018</strain>
    </source>
</reference>
<name>A0A9J6CZ82_RHIMP</name>
<organism evidence="3 4">
    <name type="scientific">Rhipicephalus microplus</name>
    <name type="common">Cattle tick</name>
    <name type="synonym">Boophilus microplus</name>
    <dbReference type="NCBI Taxonomy" id="6941"/>
    <lineage>
        <taxon>Eukaryota</taxon>
        <taxon>Metazoa</taxon>
        <taxon>Ecdysozoa</taxon>
        <taxon>Arthropoda</taxon>
        <taxon>Chelicerata</taxon>
        <taxon>Arachnida</taxon>
        <taxon>Acari</taxon>
        <taxon>Parasitiformes</taxon>
        <taxon>Ixodida</taxon>
        <taxon>Ixodoidea</taxon>
        <taxon>Ixodidae</taxon>
        <taxon>Rhipicephalinae</taxon>
        <taxon>Rhipicephalus</taxon>
        <taxon>Boophilus</taxon>
    </lineage>
</organism>
<dbReference type="GO" id="GO:0004222">
    <property type="term" value="F:metalloendopeptidase activity"/>
    <property type="evidence" value="ECO:0007669"/>
    <property type="project" value="InterPro"/>
</dbReference>
<dbReference type="VEuPathDB" id="VectorBase:LOC119179171"/>
<comment type="caution">
    <text evidence="3">The sequence shown here is derived from an EMBL/GenBank/DDBJ whole genome shotgun (WGS) entry which is preliminary data.</text>
</comment>
<evidence type="ECO:0000313" key="4">
    <source>
        <dbReference type="Proteomes" id="UP000821866"/>
    </source>
</evidence>
<dbReference type="Gene3D" id="1.10.1380.10">
    <property type="entry name" value="Neutral endopeptidase , domain2"/>
    <property type="match status" value="1"/>
</dbReference>
<gene>
    <name evidence="3" type="ORF">HPB51_027754</name>
</gene>
<dbReference type="InterPro" id="IPR008753">
    <property type="entry name" value="Peptidase_M13_N"/>
</dbReference>
<dbReference type="PANTHER" id="PTHR11733:SF241">
    <property type="entry name" value="GH26575P-RELATED"/>
    <property type="match status" value="1"/>
</dbReference>
<protein>
    <recommendedName>
        <fullName evidence="2">Peptidase M13 N-terminal domain-containing protein</fullName>
    </recommendedName>
</protein>
<dbReference type="PANTHER" id="PTHR11733">
    <property type="entry name" value="ZINC METALLOPROTEASE FAMILY M13 NEPRILYSIN-RELATED"/>
    <property type="match status" value="1"/>
</dbReference>
<dbReference type="Pfam" id="PF05649">
    <property type="entry name" value="Peptidase_M13_N"/>
    <property type="match status" value="1"/>
</dbReference>
<dbReference type="EMBL" id="JABSTU010004349">
    <property type="protein sequence ID" value="KAH7964005.1"/>
    <property type="molecule type" value="Genomic_DNA"/>
</dbReference>
<dbReference type="PROSITE" id="PS51885">
    <property type="entry name" value="NEPRILYSIN"/>
    <property type="match status" value="1"/>
</dbReference>
<dbReference type="AlphaFoldDB" id="A0A9J6CZ82"/>
<evidence type="ECO:0000313" key="3">
    <source>
        <dbReference type="EMBL" id="KAH7964005.1"/>
    </source>
</evidence>
<evidence type="ECO:0000256" key="1">
    <source>
        <dbReference type="ARBA" id="ARBA00007357"/>
    </source>
</evidence>
<proteinExistence type="inferred from homology"/>
<dbReference type="GO" id="GO:0016485">
    <property type="term" value="P:protein processing"/>
    <property type="evidence" value="ECO:0007669"/>
    <property type="project" value="TreeGrafter"/>
</dbReference>
<dbReference type="InterPro" id="IPR042089">
    <property type="entry name" value="Peptidase_M13_dom_2"/>
</dbReference>
<reference evidence="3" key="2">
    <citation type="submission" date="2021-09" db="EMBL/GenBank/DDBJ databases">
        <authorList>
            <person name="Jia N."/>
            <person name="Wang J."/>
            <person name="Shi W."/>
            <person name="Du L."/>
            <person name="Sun Y."/>
            <person name="Zhan W."/>
            <person name="Jiang J."/>
            <person name="Wang Q."/>
            <person name="Zhang B."/>
            <person name="Ji P."/>
            <person name="Sakyi L.B."/>
            <person name="Cui X."/>
            <person name="Yuan T."/>
            <person name="Jiang B."/>
            <person name="Yang W."/>
            <person name="Lam T.T.-Y."/>
            <person name="Chang Q."/>
            <person name="Ding S."/>
            <person name="Wang X."/>
            <person name="Zhu J."/>
            <person name="Ruan X."/>
            <person name="Zhao L."/>
            <person name="Wei J."/>
            <person name="Que T."/>
            <person name="Du C."/>
            <person name="Cheng J."/>
            <person name="Dai P."/>
            <person name="Han X."/>
            <person name="Huang E."/>
            <person name="Gao Y."/>
            <person name="Liu J."/>
            <person name="Shao H."/>
            <person name="Ye R."/>
            <person name="Li L."/>
            <person name="Wei W."/>
            <person name="Wang X."/>
            <person name="Wang C."/>
            <person name="Huo Q."/>
            <person name="Li W."/>
            <person name="Guo W."/>
            <person name="Chen H."/>
            <person name="Chen S."/>
            <person name="Zhou L."/>
            <person name="Zhou L."/>
            <person name="Ni X."/>
            <person name="Tian J."/>
            <person name="Zhou Y."/>
            <person name="Sheng Y."/>
            <person name="Liu T."/>
            <person name="Pan Y."/>
            <person name="Xia L."/>
            <person name="Li J."/>
            <person name="Zhao F."/>
            <person name="Cao W."/>
        </authorList>
    </citation>
    <scope>NUCLEOTIDE SEQUENCE</scope>
    <source>
        <strain evidence="3">Rmic-2018</strain>
        <tissue evidence="3">Larvae</tissue>
    </source>
</reference>
<dbReference type="InterPro" id="IPR000718">
    <property type="entry name" value="Peptidase_M13"/>
</dbReference>
<sequence>MLQTELIVGCVSCLLLLFLLVFGVTKIVLAPSTSTANLCVTHACRAYSRRLSSSINRSVNPCAHFTHFVCDGWQQNQNLDVWEERFLLFMNRLHTTLNNVHIPAVGQNDEQRAAALYHSCYNVFLGKSDELASVKEALASAGIIWPLPSKEADTPFTMLYSSLKLGWDALLRFHVVLTPGEPSDELVVSRGRSFDTLHEVYTQQRAMTAQQAYFEFIRNQFATGNSTIIGNAVTYNQMWDIAAPAMNALLPFFGSSEPTPKPAEWFANSSSAGLSEGRWIETLRRVNVSVNDSLRIFSYDRAFLQKLLTLWESYGEDQFHLFVSWCTVQVAALYANRGLILNYYGKVPGKAMLYYRAFCVSKALFFSPSLIAKYSVNDFHSKAGAVAKEMVLSIRLAFSRRLSEWPHYNPNIIVVANWSSLDSAFRDFEYDERETGQIVSSDLPDMTQSFVANWQHSVLLNSTRQVIELSYAVRHLWLYSTSWGKRDFNLMPYTLSFPFFDSKLPTSVNFGGFGSEVVDALGSILVGTYRAYSNATDSLFKCLRRGPSGEDEYPEEYVTNAIGYSALVDAFRQSPLTSWVLEGLEQYSGMQLLFISSCFLLCPGSQRGQENECDIFALHVPEFSQAFQCSQKAIGVNASEHCQLL</sequence>
<dbReference type="SUPFAM" id="SSF55486">
    <property type="entry name" value="Metalloproteases ('zincins'), catalytic domain"/>
    <property type="match status" value="1"/>
</dbReference>
<evidence type="ECO:0000259" key="2">
    <source>
        <dbReference type="Pfam" id="PF05649"/>
    </source>
</evidence>
<dbReference type="Proteomes" id="UP000821866">
    <property type="component" value="Unassembled WGS sequence"/>
</dbReference>
<dbReference type="InterPro" id="IPR024079">
    <property type="entry name" value="MetalloPept_cat_dom_sf"/>
</dbReference>
<dbReference type="Gene3D" id="3.40.390.10">
    <property type="entry name" value="Collagenase (Catalytic Domain)"/>
    <property type="match status" value="1"/>
</dbReference>
<dbReference type="GO" id="GO:0005886">
    <property type="term" value="C:plasma membrane"/>
    <property type="evidence" value="ECO:0007669"/>
    <property type="project" value="TreeGrafter"/>
</dbReference>
<feature type="domain" description="Peptidase M13 N-terminal" evidence="2">
    <location>
        <begin position="61"/>
        <end position="404"/>
    </location>
</feature>
<comment type="similarity">
    <text evidence="1">Belongs to the peptidase M13 family.</text>
</comment>
<accession>A0A9J6CZ82</accession>